<dbReference type="InterPro" id="IPR001608">
    <property type="entry name" value="Ala_racemase_N"/>
</dbReference>
<comment type="caution">
    <text evidence="4">The sequence shown here is derived from an EMBL/GenBank/DDBJ whole genome shotgun (WGS) entry which is preliminary data.</text>
</comment>
<dbReference type="Pfam" id="PF14031">
    <property type="entry name" value="D-ser_dehydrat"/>
    <property type="match status" value="1"/>
</dbReference>
<dbReference type="PANTHER" id="PTHR28004:SF2">
    <property type="entry name" value="D-SERINE DEHYDRATASE"/>
    <property type="match status" value="1"/>
</dbReference>
<reference evidence="4 5" key="1">
    <citation type="submission" date="2018-08" db="EMBL/GenBank/DDBJ databases">
        <title>Paenibacillus sp. M4BSY-1, whole genome shotgun sequence.</title>
        <authorList>
            <person name="Tuo L."/>
        </authorList>
    </citation>
    <scope>NUCLEOTIDE SEQUENCE [LARGE SCALE GENOMIC DNA]</scope>
    <source>
        <strain evidence="4 5">M4BSY-1</strain>
    </source>
</reference>
<dbReference type="OrthoDB" id="9788869at2"/>
<evidence type="ECO:0000259" key="3">
    <source>
        <dbReference type="SMART" id="SM01119"/>
    </source>
</evidence>
<comment type="similarity">
    <text evidence="1">Belongs to the DSD1 family.</text>
</comment>
<dbReference type="InterPro" id="IPR051466">
    <property type="entry name" value="D-amino_acid_metab_enzyme"/>
</dbReference>
<evidence type="ECO:0000313" key="4">
    <source>
        <dbReference type="EMBL" id="REK71518.1"/>
    </source>
</evidence>
<keyword evidence="2" id="KW-0456">Lyase</keyword>
<dbReference type="Gene3D" id="3.20.20.10">
    <property type="entry name" value="Alanine racemase"/>
    <property type="match status" value="1"/>
</dbReference>
<dbReference type="EMBL" id="QUBQ01000005">
    <property type="protein sequence ID" value="REK71518.1"/>
    <property type="molecule type" value="Genomic_DNA"/>
</dbReference>
<feature type="domain" description="D-serine dehydratase-like" evidence="3">
    <location>
        <begin position="260"/>
        <end position="357"/>
    </location>
</feature>
<dbReference type="GO" id="GO:0008721">
    <property type="term" value="F:D-serine ammonia-lyase activity"/>
    <property type="evidence" value="ECO:0007669"/>
    <property type="project" value="TreeGrafter"/>
</dbReference>
<gene>
    <name evidence="4" type="ORF">DX130_21190</name>
</gene>
<dbReference type="SUPFAM" id="SSF51419">
    <property type="entry name" value="PLP-binding barrel"/>
    <property type="match status" value="1"/>
</dbReference>
<protein>
    <submittedName>
        <fullName evidence="4">Amino acid aldolase</fullName>
    </submittedName>
</protein>
<evidence type="ECO:0000256" key="2">
    <source>
        <dbReference type="ARBA" id="ARBA00023239"/>
    </source>
</evidence>
<dbReference type="Pfam" id="PF01168">
    <property type="entry name" value="Ala_racemase_N"/>
    <property type="match status" value="1"/>
</dbReference>
<dbReference type="SMART" id="SM01119">
    <property type="entry name" value="D-ser_dehydrat"/>
    <property type="match status" value="1"/>
</dbReference>
<accession>A0A371P7K4</accession>
<dbReference type="Gene3D" id="2.40.37.20">
    <property type="entry name" value="D-serine dehydratase-like domain"/>
    <property type="match status" value="1"/>
</dbReference>
<dbReference type="InterPro" id="IPR042208">
    <property type="entry name" value="D-ser_dehydrat-like_sf"/>
</dbReference>
<dbReference type="RefSeq" id="WP_116048786.1">
    <property type="nucleotide sequence ID" value="NZ_QUBQ01000005.1"/>
</dbReference>
<evidence type="ECO:0000256" key="1">
    <source>
        <dbReference type="ARBA" id="ARBA00005323"/>
    </source>
</evidence>
<sequence>MSRIASTIAAAVETPSVVISLQAVESNIARMAEAIKKTGVQLRPHAKTHKLPQMAQRQLDAGAIGITVAKIAEAEVMAAGGITDIFVAYPIVALSKLERAIKLVQSGVRLIIGVDSLEGALRISQVATKHGVQLEARMEIESGLNRTGVDAAAAPALAQQISKLDGVLLSGIFTYRGAMLSGSATMDLKAAGHEEGRLMVQTAEAIRAAGVNIRDISVGSSPTALYAAEIEGITEVRPGTYIYQDVMQAAFGLCEIDDCAGAVIATVVSRPTPTRIVIDGGSKTFATDVQPDKAPLHLKGFGHILGDPDAVFERMNEEHGVISVQADSPYEVGDVIAIIPNHICSTINLHNFVYLQHADGTLAQAPVAARGLLE</sequence>
<keyword evidence="5" id="KW-1185">Reference proteome</keyword>
<dbReference type="InterPro" id="IPR029066">
    <property type="entry name" value="PLP-binding_barrel"/>
</dbReference>
<evidence type="ECO:0000313" key="5">
    <source>
        <dbReference type="Proteomes" id="UP000261905"/>
    </source>
</evidence>
<dbReference type="InterPro" id="IPR026956">
    <property type="entry name" value="D-ser_dehydrat-like_dom"/>
</dbReference>
<dbReference type="GO" id="GO:0036088">
    <property type="term" value="P:D-serine catabolic process"/>
    <property type="evidence" value="ECO:0007669"/>
    <property type="project" value="TreeGrafter"/>
</dbReference>
<name>A0A371P7K4_9BACL</name>
<dbReference type="PANTHER" id="PTHR28004">
    <property type="entry name" value="ZGC:162816-RELATED"/>
    <property type="match status" value="1"/>
</dbReference>
<proteinExistence type="inferred from homology"/>
<dbReference type="AlphaFoldDB" id="A0A371P7K4"/>
<organism evidence="4 5">
    <name type="scientific">Paenibacillus paeoniae</name>
    <dbReference type="NCBI Taxonomy" id="2292705"/>
    <lineage>
        <taxon>Bacteria</taxon>
        <taxon>Bacillati</taxon>
        <taxon>Bacillota</taxon>
        <taxon>Bacilli</taxon>
        <taxon>Bacillales</taxon>
        <taxon>Paenibacillaceae</taxon>
        <taxon>Paenibacillus</taxon>
    </lineage>
</organism>
<dbReference type="Proteomes" id="UP000261905">
    <property type="component" value="Unassembled WGS sequence"/>
</dbReference>